<keyword evidence="1" id="KW-0472">Membrane</keyword>
<dbReference type="Gene3D" id="3.40.50.1820">
    <property type="entry name" value="alpha/beta hydrolase"/>
    <property type="match status" value="1"/>
</dbReference>
<dbReference type="GO" id="GO:0016787">
    <property type="term" value="F:hydrolase activity"/>
    <property type="evidence" value="ECO:0007669"/>
    <property type="project" value="UniProtKB-KW"/>
</dbReference>
<dbReference type="Proteomes" id="UP000252189">
    <property type="component" value="Unassembled WGS sequence"/>
</dbReference>
<organism evidence="3 4">
    <name type="scientific">Haloplanus salinus</name>
    <dbReference type="NCBI Taxonomy" id="1126245"/>
    <lineage>
        <taxon>Archaea</taxon>
        <taxon>Methanobacteriati</taxon>
        <taxon>Methanobacteriota</taxon>
        <taxon>Stenosarchaea group</taxon>
        <taxon>Halobacteria</taxon>
        <taxon>Halobacteriales</taxon>
        <taxon>Haloferacaceae</taxon>
        <taxon>Haloplanus</taxon>
    </lineage>
</organism>
<keyword evidence="1" id="KW-0812">Transmembrane</keyword>
<keyword evidence="4" id="KW-1185">Reference proteome</keyword>
<feature type="transmembrane region" description="Helical" evidence="1">
    <location>
        <begin position="16"/>
        <end position="41"/>
    </location>
</feature>
<reference evidence="3 4" key="1">
    <citation type="submission" date="2018-07" db="EMBL/GenBank/DDBJ databases">
        <title>Genome sequences of Haloplanus salinus JCM 18368T.</title>
        <authorList>
            <person name="Kim Y.B."/>
            <person name="Roh S.W."/>
        </authorList>
    </citation>
    <scope>NUCLEOTIDE SEQUENCE [LARGE SCALE GENOMIC DNA]</scope>
    <source>
        <strain evidence="3 4">JCM 18368</strain>
    </source>
</reference>
<sequence length="284" mass="29787">MGSRRLSAVDWARQSIAAVALGILLVALVPVTIGTVAYFAIGYGPNAEALTTVEGNEAITIERFDRGTAVRSGPITNNTVGVVYYPGARVNHESYVPTAALIVTERHIVVVIVDMPLNLAVLAPNRAADAMATQPAVESWNIAGHSLGGAMACRYAADNAADLDGLVLHAAYCDVDISHSDLRVLSVLGTDDGVLNADRERKHRALLPADAEIVELDGVNHAGFGAYGPQRGDTPATREPSAMRADVADVTGSWLVRPNIGTTNETTVNTTANESAKTSAIYTG</sequence>
<evidence type="ECO:0000313" key="4">
    <source>
        <dbReference type="Proteomes" id="UP000252189"/>
    </source>
</evidence>
<evidence type="ECO:0000259" key="2">
    <source>
        <dbReference type="Pfam" id="PF12695"/>
    </source>
</evidence>
<protein>
    <submittedName>
        <fullName evidence="3">Alpha/beta hydrolase</fullName>
    </submittedName>
</protein>
<dbReference type="RefSeq" id="WP_114450703.1">
    <property type="nucleotide sequence ID" value="NZ_QPHM01000003.1"/>
</dbReference>
<gene>
    <name evidence="3" type="ORF">DU504_17280</name>
</gene>
<name>A0A368N4Q6_9EURY</name>
<evidence type="ECO:0000256" key="1">
    <source>
        <dbReference type="SAM" id="Phobius"/>
    </source>
</evidence>
<keyword evidence="3" id="KW-0378">Hydrolase</keyword>
<dbReference type="Pfam" id="PF12695">
    <property type="entry name" value="Abhydrolase_5"/>
    <property type="match status" value="1"/>
</dbReference>
<dbReference type="InterPro" id="IPR029058">
    <property type="entry name" value="AB_hydrolase_fold"/>
</dbReference>
<accession>A0A368N4Q6</accession>
<dbReference type="AlphaFoldDB" id="A0A368N4Q6"/>
<dbReference type="OrthoDB" id="265131at2157"/>
<dbReference type="EMBL" id="QPHM01000003">
    <property type="protein sequence ID" value="RCU44531.1"/>
    <property type="molecule type" value="Genomic_DNA"/>
</dbReference>
<proteinExistence type="predicted"/>
<feature type="domain" description="Alpha/beta hydrolase fold-5" evidence="2">
    <location>
        <begin position="81"/>
        <end position="240"/>
    </location>
</feature>
<keyword evidence="1" id="KW-1133">Transmembrane helix</keyword>
<dbReference type="SUPFAM" id="SSF53474">
    <property type="entry name" value="alpha/beta-Hydrolases"/>
    <property type="match status" value="1"/>
</dbReference>
<evidence type="ECO:0000313" key="3">
    <source>
        <dbReference type="EMBL" id="RCU44531.1"/>
    </source>
</evidence>
<comment type="caution">
    <text evidence="3">The sequence shown here is derived from an EMBL/GenBank/DDBJ whole genome shotgun (WGS) entry which is preliminary data.</text>
</comment>
<dbReference type="InterPro" id="IPR029059">
    <property type="entry name" value="AB_hydrolase_5"/>
</dbReference>